<comment type="cofactor">
    <cofactor evidence="2 10">
        <name>NAD(+)</name>
        <dbReference type="ChEBI" id="CHEBI:57540"/>
    </cofactor>
</comment>
<evidence type="ECO:0000256" key="2">
    <source>
        <dbReference type="ARBA" id="ARBA00001911"/>
    </source>
</evidence>
<organism evidence="12 13">
    <name type="scientific">Desulfovibrio fairfieldensis</name>
    <dbReference type="NCBI Taxonomy" id="44742"/>
    <lineage>
        <taxon>Bacteria</taxon>
        <taxon>Pseudomonadati</taxon>
        <taxon>Thermodesulfobacteriota</taxon>
        <taxon>Desulfovibrionia</taxon>
        <taxon>Desulfovibrionales</taxon>
        <taxon>Desulfovibrionaceae</taxon>
        <taxon>Desulfovibrio</taxon>
    </lineage>
</organism>
<evidence type="ECO:0000313" key="13">
    <source>
        <dbReference type="Proteomes" id="UP000069241"/>
    </source>
</evidence>
<gene>
    <name evidence="12" type="ORF">AXF13_01420</name>
</gene>
<dbReference type="InterPro" id="IPR036291">
    <property type="entry name" value="NAD(P)-bd_dom_sf"/>
</dbReference>
<dbReference type="GO" id="GO:0003978">
    <property type="term" value="F:UDP-glucose 4-epimerase activity"/>
    <property type="evidence" value="ECO:0007669"/>
    <property type="project" value="UniProtKB-UniRule"/>
</dbReference>
<evidence type="ECO:0000256" key="10">
    <source>
        <dbReference type="RuleBase" id="RU366046"/>
    </source>
</evidence>
<dbReference type="SUPFAM" id="SSF51735">
    <property type="entry name" value="NAD(P)-binding Rossmann-fold domains"/>
    <property type="match status" value="1"/>
</dbReference>
<sequence length="328" mass="36152">MAILVCGGAGYIGSHNVRALLARGEEAVVIDNFLTGHRRAVPAGVRLHEGDIRDPEALDRVFSENRIDAVLHFAASSLVGESMEKPLAYFNNNVHGMQMLLEAMRRHGVDKIVFSSTAAVYGEPRRVPIEESDPTRPANPYGESKLMMENIMRWVGLAHGMRSVILRYFNVAGALPGGAIGEDHRPESHLIPLILQVPLGLREHITVFGEDYPTPDGTCIRDYLDVMDLADAHMRALDYLRRGGESVICNLGNGRGFSVREMIEAARRVTGHAVPVRAGARRAGDPARLVASAQRAREILGWEPRVDIEGIIASAWEWHRAHPHGFDD</sequence>
<dbReference type="NCBIfam" id="TIGR01179">
    <property type="entry name" value="galE"/>
    <property type="match status" value="1"/>
</dbReference>
<evidence type="ECO:0000313" key="12">
    <source>
        <dbReference type="EMBL" id="AMD88883.1"/>
    </source>
</evidence>
<protein>
    <recommendedName>
        <fullName evidence="6 10">UDP-glucose 4-epimerase</fullName>
        <ecNumber evidence="5 10">5.1.3.2</ecNumber>
    </recommendedName>
</protein>
<dbReference type="InterPro" id="IPR001509">
    <property type="entry name" value="Epimerase_deHydtase"/>
</dbReference>
<proteinExistence type="inferred from homology"/>
<dbReference type="EMBL" id="CP014229">
    <property type="protein sequence ID" value="AMD88883.1"/>
    <property type="molecule type" value="Genomic_DNA"/>
</dbReference>
<dbReference type="GO" id="GO:0033499">
    <property type="term" value="P:galactose catabolic process via UDP-galactose, Leloir pathway"/>
    <property type="evidence" value="ECO:0007669"/>
    <property type="project" value="TreeGrafter"/>
</dbReference>
<dbReference type="STRING" id="44742.AXF13_01420"/>
<reference evidence="13" key="1">
    <citation type="submission" date="2016-02" db="EMBL/GenBank/DDBJ databases">
        <authorList>
            <person name="Holder M.E."/>
            <person name="Ajami N.J."/>
            <person name="Petrosino J.F."/>
        </authorList>
    </citation>
    <scope>NUCLEOTIDE SEQUENCE [LARGE SCALE GENOMIC DNA]</scope>
    <source>
        <strain evidence="13">CCUG 45958</strain>
    </source>
</reference>
<evidence type="ECO:0000256" key="5">
    <source>
        <dbReference type="ARBA" id="ARBA00013189"/>
    </source>
</evidence>
<evidence type="ECO:0000256" key="7">
    <source>
        <dbReference type="ARBA" id="ARBA00023027"/>
    </source>
</evidence>
<keyword evidence="9 10" id="KW-0119">Carbohydrate metabolism</keyword>
<dbReference type="Gene3D" id="3.90.25.10">
    <property type="entry name" value="UDP-galactose 4-epimerase, domain 1"/>
    <property type="match status" value="1"/>
</dbReference>
<evidence type="ECO:0000256" key="6">
    <source>
        <dbReference type="ARBA" id="ARBA00018569"/>
    </source>
</evidence>
<name>A0A0X8JHF7_9BACT</name>
<dbReference type="CDD" id="cd05247">
    <property type="entry name" value="UDP_G4E_1_SDR_e"/>
    <property type="match status" value="1"/>
</dbReference>
<keyword evidence="13" id="KW-1185">Reference proteome</keyword>
<dbReference type="KEGG" id="dfi:AXF13_01420"/>
<dbReference type="RefSeq" id="WP_062251371.1">
    <property type="nucleotide sequence ID" value="NZ_CP014229.1"/>
</dbReference>
<comment type="similarity">
    <text evidence="4 10">Belongs to the NAD(P)-dependent epimerase/dehydratase family.</text>
</comment>
<dbReference type="Proteomes" id="UP000069241">
    <property type="component" value="Chromosome"/>
</dbReference>
<evidence type="ECO:0000256" key="8">
    <source>
        <dbReference type="ARBA" id="ARBA00023235"/>
    </source>
</evidence>
<evidence type="ECO:0000256" key="9">
    <source>
        <dbReference type="ARBA" id="ARBA00023277"/>
    </source>
</evidence>
<dbReference type="PANTHER" id="PTHR43725">
    <property type="entry name" value="UDP-GLUCOSE 4-EPIMERASE"/>
    <property type="match status" value="1"/>
</dbReference>
<keyword evidence="7 10" id="KW-0520">NAD</keyword>
<evidence type="ECO:0000256" key="1">
    <source>
        <dbReference type="ARBA" id="ARBA00000083"/>
    </source>
</evidence>
<dbReference type="UniPathway" id="UPA00214"/>
<evidence type="ECO:0000256" key="4">
    <source>
        <dbReference type="ARBA" id="ARBA00007637"/>
    </source>
</evidence>
<dbReference type="InterPro" id="IPR005886">
    <property type="entry name" value="UDP_G4E"/>
</dbReference>
<dbReference type="AlphaFoldDB" id="A0A0X8JHF7"/>
<comment type="pathway">
    <text evidence="3 10">Carbohydrate metabolism; galactose metabolism.</text>
</comment>
<feature type="domain" description="NAD-dependent epimerase/dehydratase" evidence="11">
    <location>
        <begin position="3"/>
        <end position="252"/>
    </location>
</feature>
<dbReference type="PANTHER" id="PTHR43725:SF53">
    <property type="entry name" value="UDP-ARABINOSE 4-EPIMERASE 1"/>
    <property type="match status" value="1"/>
</dbReference>
<keyword evidence="8 10" id="KW-0413">Isomerase</keyword>
<comment type="subunit">
    <text evidence="10">Homodimer.</text>
</comment>
<evidence type="ECO:0000256" key="3">
    <source>
        <dbReference type="ARBA" id="ARBA00004947"/>
    </source>
</evidence>
<dbReference type="EC" id="5.1.3.2" evidence="5 10"/>
<dbReference type="Gene3D" id="3.40.50.720">
    <property type="entry name" value="NAD(P)-binding Rossmann-like Domain"/>
    <property type="match status" value="1"/>
</dbReference>
<accession>A0A0X8JHF7</accession>
<evidence type="ECO:0000259" key="11">
    <source>
        <dbReference type="Pfam" id="PF01370"/>
    </source>
</evidence>
<dbReference type="Pfam" id="PF01370">
    <property type="entry name" value="Epimerase"/>
    <property type="match status" value="1"/>
</dbReference>
<comment type="catalytic activity">
    <reaction evidence="1 10">
        <text>UDP-alpha-D-glucose = UDP-alpha-D-galactose</text>
        <dbReference type="Rhea" id="RHEA:22168"/>
        <dbReference type="ChEBI" id="CHEBI:58885"/>
        <dbReference type="ChEBI" id="CHEBI:66914"/>
        <dbReference type="EC" id="5.1.3.2"/>
    </reaction>
</comment>